<reference evidence="1" key="1">
    <citation type="submission" date="2023-10" db="EMBL/GenBank/DDBJ databases">
        <authorList>
            <person name="Rodriguez Cubillos JULIANA M."/>
            <person name="De Vega J."/>
        </authorList>
    </citation>
    <scope>NUCLEOTIDE SEQUENCE</scope>
</reference>
<evidence type="ECO:0000313" key="1">
    <source>
        <dbReference type="EMBL" id="CAJ2644862.1"/>
    </source>
</evidence>
<dbReference type="EMBL" id="CASHSV030000044">
    <property type="protein sequence ID" value="CAJ2644862.1"/>
    <property type="molecule type" value="Genomic_DNA"/>
</dbReference>
<proteinExistence type="predicted"/>
<accession>A0ACB0JMT5</accession>
<gene>
    <name evidence="1" type="ORF">MILVUS5_LOCUS13822</name>
</gene>
<dbReference type="Proteomes" id="UP001177021">
    <property type="component" value="Unassembled WGS sequence"/>
</dbReference>
<protein>
    <submittedName>
        <fullName evidence="1">Uncharacterized protein</fullName>
    </submittedName>
</protein>
<sequence length="114" mass="13202">MTLVITTVIYFFISIMVSSPSQLYISNVSSSTRHREVDTSNRETNIWQCRTMMVFRLQRFSLPLNKLCKWSQSLIDRFSKLVKDSKERGPLNSSSKFFNPFNSSTTNLDKTFGS</sequence>
<organism evidence="1 2">
    <name type="scientific">Trifolium pratense</name>
    <name type="common">Red clover</name>
    <dbReference type="NCBI Taxonomy" id="57577"/>
    <lineage>
        <taxon>Eukaryota</taxon>
        <taxon>Viridiplantae</taxon>
        <taxon>Streptophyta</taxon>
        <taxon>Embryophyta</taxon>
        <taxon>Tracheophyta</taxon>
        <taxon>Spermatophyta</taxon>
        <taxon>Magnoliopsida</taxon>
        <taxon>eudicotyledons</taxon>
        <taxon>Gunneridae</taxon>
        <taxon>Pentapetalae</taxon>
        <taxon>rosids</taxon>
        <taxon>fabids</taxon>
        <taxon>Fabales</taxon>
        <taxon>Fabaceae</taxon>
        <taxon>Papilionoideae</taxon>
        <taxon>50 kb inversion clade</taxon>
        <taxon>NPAAA clade</taxon>
        <taxon>Hologalegina</taxon>
        <taxon>IRL clade</taxon>
        <taxon>Trifolieae</taxon>
        <taxon>Trifolium</taxon>
    </lineage>
</organism>
<name>A0ACB0JMT5_TRIPR</name>
<keyword evidence="2" id="KW-1185">Reference proteome</keyword>
<comment type="caution">
    <text evidence="1">The sequence shown here is derived from an EMBL/GenBank/DDBJ whole genome shotgun (WGS) entry which is preliminary data.</text>
</comment>
<evidence type="ECO:0000313" key="2">
    <source>
        <dbReference type="Proteomes" id="UP001177021"/>
    </source>
</evidence>